<keyword evidence="12" id="KW-1185">Reference proteome</keyword>
<dbReference type="InterPro" id="IPR000700">
    <property type="entry name" value="PAS-assoc_C"/>
</dbReference>
<dbReference type="Proteomes" id="UP000680656">
    <property type="component" value="Chromosome"/>
</dbReference>
<proteinExistence type="predicted"/>
<feature type="domain" description="Response regulatory" evidence="8">
    <location>
        <begin position="3"/>
        <end position="118"/>
    </location>
</feature>
<dbReference type="InterPro" id="IPR004358">
    <property type="entry name" value="Sig_transdc_His_kin-like_C"/>
</dbReference>
<dbReference type="InterPro" id="IPR036890">
    <property type="entry name" value="HATPase_C_sf"/>
</dbReference>
<gene>
    <name evidence="11" type="ORF">KHC33_14235</name>
</gene>
<name>A0A8E7AZS9_9EURY</name>
<organism evidence="11 12">
    <name type="scientific">Methanospirillum purgamenti</name>
    <dbReference type="NCBI Taxonomy" id="2834276"/>
    <lineage>
        <taxon>Archaea</taxon>
        <taxon>Methanobacteriati</taxon>
        <taxon>Methanobacteriota</taxon>
        <taxon>Stenosarchaea group</taxon>
        <taxon>Methanomicrobia</taxon>
        <taxon>Methanomicrobiales</taxon>
        <taxon>Methanospirillaceae</taxon>
        <taxon>Methanospirillum</taxon>
    </lineage>
</organism>
<evidence type="ECO:0000313" key="12">
    <source>
        <dbReference type="Proteomes" id="UP000680656"/>
    </source>
</evidence>
<dbReference type="InterPro" id="IPR005467">
    <property type="entry name" value="His_kinase_dom"/>
</dbReference>
<reference evidence="11 12" key="1">
    <citation type="submission" date="2021-05" db="EMBL/GenBank/DDBJ databases">
        <title>A novel Methanospirillum isolate from a pyrite-forming mixed culture.</title>
        <authorList>
            <person name="Bunk B."/>
            <person name="Sproer C."/>
            <person name="Spring S."/>
            <person name="Pester M."/>
        </authorList>
    </citation>
    <scope>NUCLEOTIDE SEQUENCE [LARGE SCALE GENOMIC DNA]</scope>
    <source>
        <strain evidence="11 12">J.3.6.1-F.2.7.3</strain>
    </source>
</reference>
<keyword evidence="5" id="KW-0418">Kinase</keyword>
<dbReference type="PROSITE" id="PS50109">
    <property type="entry name" value="HIS_KIN"/>
    <property type="match status" value="1"/>
</dbReference>
<dbReference type="PROSITE" id="PS50113">
    <property type="entry name" value="PAC"/>
    <property type="match status" value="2"/>
</dbReference>
<sequence>MISILYVDDETSFLHLVKGFLEMKGVFTVDTAISAKSALEMAQFHPYEVIVSDYEMPGMNGIELLKNLRQTGNEIPFILFTGRGREEVVIQALNEGADYYLQKDGDPVPLFAELSHKIMHAVEKKQAKIALKHSEEQAQVLIDHIQDGAFLAQDGILLLSNEVQATMLGYQKNEVMGMPISELIAPEDQERVIKRHFDRLAGEILPESYEFNLLHKDRTTRIPVRMSVGIGTYQGRPAVIGTLHNVAKEREQESALEKSEAKYRTIYNNASIGLFTSSLDGRFLGANPYAVKYLGYDSEEDFINSITDIGSRYVDTRDRDKVLQMLTSQGYINNFETRFYRKDGRIIWGLISAKIAREEDGTVVVEGICQDITSRKEAEIALQESEKRLKWVYDSGLLGVMFWNLDGQITDANDTFLNMLGYSQGDLKEGRINGFNLTPPEYASVDKSAIEELLETGIHKKPYEKEYIRKDGTRIPVFLAGTMLDEKRTHGVGFVLDITERKKVEDLLYKANKMLTLMTDFTRHDLNNQLALIYGNLELAELHTESPSLHEFLQKIRFAADTMKEQITFTKVFQDVGSQMPQWQKLVDILPYSMIPPYVTIHNTTPNIELFADPMLEKVFFNLLDNSLRHGTHVRTITVSSIESENALTILWEDDGIGISLDKKEKIFIRGFGENTGLGLFLVREILAQTSITIHETGEPGKGARFEIMVPWGGYRIFPGSK</sequence>
<dbReference type="AlphaFoldDB" id="A0A8E7AZS9"/>
<dbReference type="SMART" id="SM00448">
    <property type="entry name" value="REC"/>
    <property type="match status" value="1"/>
</dbReference>
<dbReference type="InterPro" id="IPR000014">
    <property type="entry name" value="PAS"/>
</dbReference>
<dbReference type="InterPro" id="IPR035965">
    <property type="entry name" value="PAS-like_dom_sf"/>
</dbReference>
<dbReference type="Gene3D" id="3.40.50.2300">
    <property type="match status" value="1"/>
</dbReference>
<dbReference type="SUPFAM" id="SSF55785">
    <property type="entry name" value="PYP-like sensor domain (PAS domain)"/>
    <property type="match status" value="3"/>
</dbReference>
<feature type="domain" description="Histidine kinase" evidence="7">
    <location>
        <begin position="616"/>
        <end position="714"/>
    </location>
</feature>
<dbReference type="InterPro" id="IPR003594">
    <property type="entry name" value="HATPase_dom"/>
</dbReference>
<dbReference type="InterPro" id="IPR001610">
    <property type="entry name" value="PAC"/>
</dbReference>
<accession>A0A8E7AZS9</accession>
<protein>
    <recommendedName>
        <fullName evidence="2">histidine kinase</fullName>
        <ecNumber evidence="2">2.7.13.3</ecNumber>
    </recommendedName>
</protein>
<dbReference type="NCBIfam" id="TIGR00229">
    <property type="entry name" value="sensory_box"/>
    <property type="match status" value="3"/>
</dbReference>
<dbReference type="SUPFAM" id="SSF52172">
    <property type="entry name" value="CheY-like"/>
    <property type="match status" value="1"/>
</dbReference>
<dbReference type="PROSITE" id="PS50112">
    <property type="entry name" value="PAS"/>
    <property type="match status" value="3"/>
</dbReference>
<feature type="modified residue" description="4-aspartylphosphate" evidence="6">
    <location>
        <position position="53"/>
    </location>
</feature>
<dbReference type="SMART" id="SM00387">
    <property type="entry name" value="HATPase_c"/>
    <property type="match status" value="1"/>
</dbReference>
<dbReference type="CDD" id="cd00156">
    <property type="entry name" value="REC"/>
    <property type="match status" value="1"/>
</dbReference>
<dbReference type="InterPro" id="IPR052162">
    <property type="entry name" value="Sensor_kinase/Photoreceptor"/>
</dbReference>
<feature type="domain" description="PAS" evidence="9">
    <location>
        <begin position="154"/>
        <end position="203"/>
    </location>
</feature>
<dbReference type="GO" id="GO:0004673">
    <property type="term" value="F:protein histidine kinase activity"/>
    <property type="evidence" value="ECO:0007669"/>
    <property type="project" value="UniProtKB-EC"/>
</dbReference>
<dbReference type="GeneID" id="65098365"/>
<dbReference type="RefSeq" id="WP_214419275.1">
    <property type="nucleotide sequence ID" value="NZ_CP075546.1"/>
</dbReference>
<evidence type="ECO:0000256" key="2">
    <source>
        <dbReference type="ARBA" id="ARBA00012438"/>
    </source>
</evidence>
<evidence type="ECO:0000256" key="6">
    <source>
        <dbReference type="PROSITE-ProRule" id="PRU00169"/>
    </source>
</evidence>
<dbReference type="PANTHER" id="PTHR43304">
    <property type="entry name" value="PHYTOCHROME-LIKE PROTEIN CPH1"/>
    <property type="match status" value="1"/>
</dbReference>
<dbReference type="Pfam" id="PF02518">
    <property type="entry name" value="HATPase_c"/>
    <property type="match status" value="1"/>
</dbReference>
<keyword evidence="4" id="KW-0808">Transferase</keyword>
<dbReference type="InterPro" id="IPR001789">
    <property type="entry name" value="Sig_transdc_resp-reg_receiver"/>
</dbReference>
<dbReference type="SMART" id="SM00091">
    <property type="entry name" value="PAS"/>
    <property type="match status" value="3"/>
</dbReference>
<dbReference type="Pfam" id="PF13426">
    <property type="entry name" value="PAS_9"/>
    <property type="match status" value="3"/>
</dbReference>
<dbReference type="PANTHER" id="PTHR43304:SF1">
    <property type="entry name" value="PAC DOMAIN-CONTAINING PROTEIN"/>
    <property type="match status" value="1"/>
</dbReference>
<feature type="domain" description="PAS" evidence="9">
    <location>
        <begin position="259"/>
        <end position="300"/>
    </location>
</feature>
<evidence type="ECO:0000259" key="10">
    <source>
        <dbReference type="PROSITE" id="PS50113"/>
    </source>
</evidence>
<dbReference type="GO" id="GO:0000160">
    <property type="term" value="P:phosphorelay signal transduction system"/>
    <property type="evidence" value="ECO:0007669"/>
    <property type="project" value="InterPro"/>
</dbReference>
<dbReference type="PRINTS" id="PR00344">
    <property type="entry name" value="BCTRLSENSOR"/>
</dbReference>
<feature type="domain" description="PAC" evidence="10">
    <location>
        <begin position="461"/>
        <end position="510"/>
    </location>
</feature>
<dbReference type="SMART" id="SM00086">
    <property type="entry name" value="PAC"/>
    <property type="match status" value="3"/>
</dbReference>
<evidence type="ECO:0000256" key="1">
    <source>
        <dbReference type="ARBA" id="ARBA00000085"/>
    </source>
</evidence>
<evidence type="ECO:0000256" key="4">
    <source>
        <dbReference type="ARBA" id="ARBA00022679"/>
    </source>
</evidence>
<dbReference type="EMBL" id="CP075546">
    <property type="protein sequence ID" value="QVV88466.1"/>
    <property type="molecule type" value="Genomic_DNA"/>
</dbReference>
<evidence type="ECO:0000259" key="9">
    <source>
        <dbReference type="PROSITE" id="PS50112"/>
    </source>
</evidence>
<evidence type="ECO:0000259" key="7">
    <source>
        <dbReference type="PROSITE" id="PS50109"/>
    </source>
</evidence>
<evidence type="ECO:0000256" key="3">
    <source>
        <dbReference type="ARBA" id="ARBA00022553"/>
    </source>
</evidence>
<dbReference type="Pfam" id="PF00072">
    <property type="entry name" value="Response_reg"/>
    <property type="match status" value="1"/>
</dbReference>
<feature type="domain" description="PAS" evidence="9">
    <location>
        <begin position="385"/>
        <end position="457"/>
    </location>
</feature>
<keyword evidence="3 6" id="KW-0597">Phosphoprotein</keyword>
<dbReference type="CDD" id="cd00130">
    <property type="entry name" value="PAS"/>
    <property type="match status" value="3"/>
</dbReference>
<evidence type="ECO:0000256" key="5">
    <source>
        <dbReference type="ARBA" id="ARBA00022777"/>
    </source>
</evidence>
<dbReference type="SUPFAM" id="SSF55874">
    <property type="entry name" value="ATPase domain of HSP90 chaperone/DNA topoisomerase II/histidine kinase"/>
    <property type="match status" value="1"/>
</dbReference>
<dbReference type="EC" id="2.7.13.3" evidence="2"/>
<dbReference type="Gene3D" id="3.30.565.10">
    <property type="entry name" value="Histidine kinase-like ATPase, C-terminal domain"/>
    <property type="match status" value="1"/>
</dbReference>
<evidence type="ECO:0000313" key="11">
    <source>
        <dbReference type="EMBL" id="QVV88466.1"/>
    </source>
</evidence>
<feature type="domain" description="PAC" evidence="10">
    <location>
        <begin position="333"/>
        <end position="384"/>
    </location>
</feature>
<dbReference type="Gene3D" id="3.30.450.20">
    <property type="entry name" value="PAS domain"/>
    <property type="match status" value="3"/>
</dbReference>
<dbReference type="PROSITE" id="PS50110">
    <property type="entry name" value="RESPONSE_REGULATORY"/>
    <property type="match status" value="1"/>
</dbReference>
<comment type="catalytic activity">
    <reaction evidence="1">
        <text>ATP + protein L-histidine = ADP + protein N-phospho-L-histidine.</text>
        <dbReference type="EC" id="2.7.13.3"/>
    </reaction>
</comment>
<dbReference type="KEGG" id="mrtj:KHC33_14235"/>
<evidence type="ECO:0000259" key="8">
    <source>
        <dbReference type="PROSITE" id="PS50110"/>
    </source>
</evidence>
<dbReference type="InterPro" id="IPR011006">
    <property type="entry name" value="CheY-like_superfamily"/>
</dbReference>